<feature type="chain" id="PRO_5005192141" evidence="1">
    <location>
        <begin position="17"/>
        <end position="214"/>
    </location>
</feature>
<gene>
    <name evidence="2" type="ORF">Cvel_28952</name>
</gene>
<reference evidence="2" key="1">
    <citation type="submission" date="2014-11" db="EMBL/GenBank/DDBJ databases">
        <authorList>
            <person name="Otto D Thomas"/>
            <person name="Naeem Raeece"/>
        </authorList>
    </citation>
    <scope>NUCLEOTIDE SEQUENCE</scope>
</reference>
<accession>A0A0G4HM00</accession>
<organism evidence="2">
    <name type="scientific">Chromera velia CCMP2878</name>
    <dbReference type="NCBI Taxonomy" id="1169474"/>
    <lineage>
        <taxon>Eukaryota</taxon>
        <taxon>Sar</taxon>
        <taxon>Alveolata</taxon>
        <taxon>Colpodellida</taxon>
        <taxon>Chromeraceae</taxon>
        <taxon>Chromera</taxon>
    </lineage>
</organism>
<dbReference type="VEuPathDB" id="CryptoDB:Cvel_28952"/>
<feature type="signal peptide" evidence="1">
    <location>
        <begin position="1"/>
        <end position="16"/>
    </location>
</feature>
<dbReference type="EMBL" id="CDMZ01003120">
    <property type="protein sequence ID" value="CEM45168.1"/>
    <property type="molecule type" value="Genomic_DNA"/>
</dbReference>
<proteinExistence type="predicted"/>
<sequence>MHSCAFFVLLVGTAFAVKPNRHSVALLQEAEATLWRSKLLGGNTGETCNISGYCSVKDSYCQDFPKQCTDKRNVEAVKAFLRKKNGDSKREKPDEYEPESFENAPMDTRKDLCEEDGGNWIDDPRVTITDSGTGSKVQKMVCMCPRAKPCSPLVRQYTDQTQLVKGYVWGTRKKRVGVFSSKFHSKCYGIKKEDGTCPSKVDEADELERAGLLE</sequence>
<name>A0A0G4HM00_9ALVE</name>
<keyword evidence="1" id="KW-0732">Signal</keyword>
<evidence type="ECO:0000256" key="1">
    <source>
        <dbReference type="SAM" id="SignalP"/>
    </source>
</evidence>
<dbReference type="AlphaFoldDB" id="A0A0G4HM00"/>
<evidence type="ECO:0000313" key="2">
    <source>
        <dbReference type="EMBL" id="CEM45168.1"/>
    </source>
</evidence>
<protein>
    <submittedName>
        <fullName evidence="2">Uncharacterized protein</fullName>
    </submittedName>
</protein>